<evidence type="ECO:0000313" key="6">
    <source>
        <dbReference type="Proteomes" id="UP000257017"/>
    </source>
</evidence>
<dbReference type="GO" id="GO:0042803">
    <property type="term" value="F:protein homodimerization activity"/>
    <property type="evidence" value="ECO:0007669"/>
    <property type="project" value="InterPro"/>
</dbReference>
<dbReference type="InterPro" id="IPR000740">
    <property type="entry name" value="GrpE"/>
</dbReference>
<dbReference type="Pfam" id="PF01025">
    <property type="entry name" value="GrpE"/>
    <property type="match status" value="1"/>
</dbReference>
<dbReference type="HAMAP" id="MF_01151">
    <property type="entry name" value="GrpE"/>
    <property type="match status" value="1"/>
</dbReference>
<gene>
    <name evidence="3" type="primary">grpE</name>
    <name evidence="5" type="ORF">C9I73_031</name>
</gene>
<keyword evidence="3" id="KW-0963">Cytoplasm</keyword>
<organism evidence="5 6">
    <name type="scientific">Candidatus Karelsulcia muelleri</name>
    <dbReference type="NCBI Taxonomy" id="336810"/>
    <lineage>
        <taxon>Bacteria</taxon>
        <taxon>Pseudomonadati</taxon>
        <taxon>Bacteroidota</taxon>
        <taxon>Flavobacteriia</taxon>
        <taxon>Flavobacteriales</taxon>
        <taxon>Candidatus Karelsulcia</taxon>
    </lineage>
</organism>
<proteinExistence type="inferred from homology"/>
<name>A0A346E0S8_9FLAO</name>
<evidence type="ECO:0000256" key="1">
    <source>
        <dbReference type="ARBA" id="ARBA00009054"/>
    </source>
</evidence>
<dbReference type="Proteomes" id="UP000257017">
    <property type="component" value="Chromosome"/>
</dbReference>
<reference evidence="5 6" key="1">
    <citation type="submission" date="2018-03" db="EMBL/GenBank/DDBJ databases">
        <title>A parallel universe: an anciently diverged bacterial symbiosis in a Hawaiian planthopper (Hemiptera: Cixiidae) reveals rearranged nutritional responsibilities.</title>
        <authorList>
            <person name="Bennett G."/>
            <person name="Mao M."/>
        </authorList>
    </citation>
    <scope>NUCLEOTIDE SEQUENCE [LARGE SCALE GENOMIC DNA]</scope>
    <source>
        <strain evidence="5 6">OLIH</strain>
    </source>
</reference>
<dbReference type="SUPFAM" id="SSF51064">
    <property type="entry name" value="Head domain of nucleotide exchange factor GrpE"/>
    <property type="match status" value="1"/>
</dbReference>
<comment type="subunit">
    <text evidence="3">Homodimer.</text>
</comment>
<dbReference type="PANTHER" id="PTHR21237:SF23">
    <property type="entry name" value="GRPE PROTEIN HOMOLOG, MITOCHONDRIAL"/>
    <property type="match status" value="1"/>
</dbReference>
<evidence type="ECO:0000256" key="2">
    <source>
        <dbReference type="ARBA" id="ARBA00023186"/>
    </source>
</evidence>
<dbReference type="PANTHER" id="PTHR21237">
    <property type="entry name" value="GRPE PROTEIN"/>
    <property type="match status" value="1"/>
</dbReference>
<dbReference type="GO" id="GO:0005737">
    <property type="term" value="C:cytoplasm"/>
    <property type="evidence" value="ECO:0007669"/>
    <property type="project" value="UniProtKB-SubCell"/>
</dbReference>
<dbReference type="InterPro" id="IPR009012">
    <property type="entry name" value="GrpE_head"/>
</dbReference>
<dbReference type="InterPro" id="IPR013805">
    <property type="entry name" value="GrpE_CC"/>
</dbReference>
<comment type="function">
    <text evidence="3">Participates actively in the response to hyperosmotic and heat shock by preventing the aggregation of stress-denatured proteins, in association with DnaK and GrpE. It is the nucleotide exchange factor for DnaK and may function as a thermosensor. Unfolded proteins bind initially to DnaJ; upon interaction with the DnaJ-bound protein, DnaK hydrolyzes its bound ATP, resulting in the formation of a stable complex. GrpE releases ADP from DnaK; ATP binding to DnaK triggers the release of the substrate protein, thus completing the reaction cycle. Several rounds of ATP-dependent interactions between DnaJ, DnaK and GrpE are required for fully efficient folding.</text>
</comment>
<dbReference type="AlphaFoldDB" id="A0A346E0S8"/>
<dbReference type="Gene3D" id="2.30.22.10">
    <property type="entry name" value="Head domain of nucleotide exchange factor GrpE"/>
    <property type="match status" value="1"/>
</dbReference>
<dbReference type="EMBL" id="CP028359">
    <property type="protein sequence ID" value="AXN02583.1"/>
    <property type="molecule type" value="Genomic_DNA"/>
</dbReference>
<dbReference type="GO" id="GO:0051087">
    <property type="term" value="F:protein-folding chaperone binding"/>
    <property type="evidence" value="ECO:0007669"/>
    <property type="project" value="InterPro"/>
</dbReference>
<dbReference type="Gene3D" id="3.90.20.20">
    <property type="match status" value="1"/>
</dbReference>
<dbReference type="GO" id="GO:0006457">
    <property type="term" value="P:protein folding"/>
    <property type="evidence" value="ECO:0007669"/>
    <property type="project" value="InterPro"/>
</dbReference>
<protein>
    <recommendedName>
        <fullName evidence="3">Protein GrpE</fullName>
    </recommendedName>
    <alternativeName>
        <fullName evidence="3">HSP-70 cofactor</fullName>
    </alternativeName>
</protein>
<keyword evidence="2 3" id="KW-0143">Chaperone</keyword>
<comment type="similarity">
    <text evidence="1 3 4">Belongs to the GrpE family.</text>
</comment>
<evidence type="ECO:0000256" key="3">
    <source>
        <dbReference type="HAMAP-Rule" id="MF_01151"/>
    </source>
</evidence>
<dbReference type="GO" id="GO:0000774">
    <property type="term" value="F:adenyl-nucleotide exchange factor activity"/>
    <property type="evidence" value="ECO:0007669"/>
    <property type="project" value="InterPro"/>
</dbReference>
<evidence type="ECO:0000256" key="4">
    <source>
        <dbReference type="RuleBase" id="RU004478"/>
    </source>
</evidence>
<sequence length="183" mass="21849">MMKKETIKTIIKMTRIKNIYLDLIKFYETKNLKVKKKIIKLFIQFNSYKRRQLNFLIKTLAEIENYKKRKEKERKLVIEKANCNLLLDLLSFGEDFNRSFKDKNNFYQGIKIIKTKFFNLLKKEGLKKIQTKKGDKFNTDVHEAISIQKTKDKKLKGKILFVIESGYKLKNQILKFSKVLVGN</sequence>
<dbReference type="PRINTS" id="PR00773">
    <property type="entry name" value="GRPEPROTEIN"/>
</dbReference>
<evidence type="ECO:0000313" key="5">
    <source>
        <dbReference type="EMBL" id="AXN02583.1"/>
    </source>
</evidence>
<keyword evidence="3 5" id="KW-0346">Stress response</keyword>
<dbReference type="GO" id="GO:0051082">
    <property type="term" value="F:unfolded protein binding"/>
    <property type="evidence" value="ECO:0007669"/>
    <property type="project" value="TreeGrafter"/>
</dbReference>
<dbReference type="SUPFAM" id="SSF58014">
    <property type="entry name" value="Coiled-coil domain of nucleotide exchange factor GrpE"/>
    <property type="match status" value="1"/>
</dbReference>
<comment type="subcellular location">
    <subcellularLocation>
        <location evidence="3">Cytoplasm</location>
    </subcellularLocation>
</comment>
<accession>A0A346E0S8</accession>